<keyword evidence="4" id="KW-1185">Reference proteome</keyword>
<keyword evidence="2" id="KW-1133">Transmembrane helix</keyword>
<feature type="transmembrane region" description="Helical" evidence="2">
    <location>
        <begin position="566"/>
        <end position="584"/>
    </location>
</feature>
<dbReference type="RefSeq" id="WP_106114454.1">
    <property type="nucleotide sequence ID" value="NZ_PVSR01000027.1"/>
</dbReference>
<dbReference type="InterPro" id="IPR029044">
    <property type="entry name" value="Nucleotide-diphossugar_trans"/>
</dbReference>
<feature type="transmembrane region" description="Helical" evidence="2">
    <location>
        <begin position="621"/>
        <end position="642"/>
    </location>
</feature>
<evidence type="ECO:0000313" key="4">
    <source>
        <dbReference type="Proteomes" id="UP000239352"/>
    </source>
</evidence>
<reference evidence="3 4" key="1">
    <citation type="submission" date="2018-03" db="EMBL/GenBank/DDBJ databases">
        <title>Actinopolyspora mortivallis from Sahara, screening for active biomolecules.</title>
        <authorList>
            <person name="Selama O."/>
            <person name="Wellington E.M.H."/>
            <person name="Hacene H."/>
        </authorList>
    </citation>
    <scope>NUCLEOTIDE SEQUENCE [LARGE SCALE GENOMIC DNA]</scope>
    <source>
        <strain evidence="3 4">M5A</strain>
    </source>
</reference>
<dbReference type="Pfam" id="PF13641">
    <property type="entry name" value="Glyco_tranf_2_3"/>
    <property type="match status" value="1"/>
</dbReference>
<evidence type="ECO:0000256" key="2">
    <source>
        <dbReference type="SAM" id="Phobius"/>
    </source>
</evidence>
<feature type="transmembrane region" description="Helical" evidence="2">
    <location>
        <begin position="814"/>
        <end position="833"/>
    </location>
</feature>
<dbReference type="PANTHER" id="PTHR43685:SF3">
    <property type="entry name" value="SLR2126 PROTEIN"/>
    <property type="match status" value="1"/>
</dbReference>
<feature type="transmembrane region" description="Helical" evidence="2">
    <location>
        <begin position="750"/>
        <end position="770"/>
    </location>
</feature>
<dbReference type="Gene3D" id="3.90.550.10">
    <property type="entry name" value="Spore Coat Polysaccharide Biosynthesis Protein SpsA, Chain A"/>
    <property type="match status" value="1"/>
</dbReference>
<evidence type="ECO:0000313" key="3">
    <source>
        <dbReference type="EMBL" id="PRW62677.1"/>
    </source>
</evidence>
<feature type="transmembrane region" description="Helical" evidence="2">
    <location>
        <begin position="662"/>
        <end position="687"/>
    </location>
</feature>
<feature type="compositionally biased region" description="Basic and acidic residues" evidence="1">
    <location>
        <begin position="452"/>
        <end position="461"/>
    </location>
</feature>
<feature type="region of interest" description="Disordered" evidence="1">
    <location>
        <begin position="60"/>
        <end position="80"/>
    </location>
</feature>
<dbReference type="InParanoid" id="A0A2T0GUA5"/>
<feature type="transmembrane region" description="Helical" evidence="2">
    <location>
        <begin position="845"/>
        <end position="864"/>
    </location>
</feature>
<feature type="transmembrane region" description="Helical" evidence="2">
    <location>
        <begin position="775"/>
        <end position="794"/>
    </location>
</feature>
<feature type="region of interest" description="Disordered" evidence="1">
    <location>
        <begin position="377"/>
        <end position="461"/>
    </location>
</feature>
<feature type="compositionally biased region" description="Basic and acidic residues" evidence="1">
    <location>
        <begin position="383"/>
        <end position="400"/>
    </location>
</feature>
<accession>A0A2T0GUA5</accession>
<dbReference type="EMBL" id="PVSR01000027">
    <property type="protein sequence ID" value="PRW62677.1"/>
    <property type="molecule type" value="Genomic_DNA"/>
</dbReference>
<keyword evidence="2" id="KW-0812">Transmembrane</keyword>
<keyword evidence="3" id="KW-0808">Transferase</keyword>
<name>A0A2T0GUA5_ACTMO</name>
<evidence type="ECO:0000256" key="1">
    <source>
        <dbReference type="SAM" id="MobiDB-lite"/>
    </source>
</evidence>
<comment type="caution">
    <text evidence="3">The sequence shown here is derived from an EMBL/GenBank/DDBJ whole genome shotgun (WGS) entry which is preliminary data.</text>
</comment>
<gene>
    <name evidence="3" type="ORF">CEP50_14300</name>
</gene>
<protein>
    <submittedName>
        <fullName evidence="3">Glycosyltransferase family 2 protein</fullName>
    </submittedName>
</protein>
<sequence length="1120" mass="116154">MAVFRAAAQSAARARPRTEPVLAIVVCRRGAEQLADVLAALEELTVRPRHVLAVDLGAGIEEPSSGEGPPHGVVTPEADTGSGAAVNRALELAERRWGDPGSWVWLLDDDTLPEPECLRTLLHVADTDSSAAALGPLALDADDPRFVVDAALSMDTSGRVRTGTTEFEIDPSLRNTGDGAEEPLQVSEVLAVPASGALLRREVFEELGGFDEELSSAGAEVDLGWRINATGHVVLSVPAARLRRPARDRSRPLRGTVVEDVAGPADRRADELLVYLANTGPRAYRTALLRLPLTAVLLVLGCVLSGRWARARAEVVAMGRLTRGGLRVRAAREGHGRSGAAHDVRELLIGRTARLRAALVTGYARLVRRRVRRDTTLGLPETRGGRPVERAGHDLPRHGPDALPAGALGTGGPRRRSAAGLRKPSGSVVVSLPETTATAEEEDEQRPSPRPRGREEAGDPARDLLLVPVSRARVARELLLSPPLVLVVGLALFSLTVHGLMAEVGRFGLDPHGGRLLPVPGLEGTWSTYLAAWHPVHGGTAAPASPALLVLGLFGGVLAPFGGPPAALALLLLLQVPLAGVAAYHAGGVLPASRAARAVVAAAYALLPVGMLATSQGRIDVVVTHVLLPPLLVGIGSVVGALPARTRGGPNWLGTTCRLVLGLALLAAFSPGTYVLLVLVAAVGFVSPAAVPTGPLRRTGGFAALVLLPVACLLPWPGVWLSEPGILLHGTGSVMGTASGTPPWGSPSGVAVLGGAGLVLLVAALSAGVYSRGRLVLPGVLLVLLGGGAALLAVSLRLPPVSGGSPVPGWPGGPLLVVSCGLLWIVLAAVAGAERPPLSSLPRRVTATAVVLSVLLLAAGAAVVGRTGPLRMSGGDTSPVAGSTADGYWMRLRPGQTPVLSPRRQPEFGTGSLPPAEGAVSALERIQRDLLSERAERVRSGVVAAAARGTGRIALPERRASPFGELAGDLVEDLGNADGLGRVFRVVFPHTRVALLGPAQATEAREGAPPRPQSRPIRVRAEPPHVTVRFSRGAPGRVLLLAAQREPGWWARVDGERVGLATGWGGQLAVPLPEEAGEVTIGYTGVPRTTLLTVQAAALLFTVIGALSRRSRRPGTRHPR</sequence>
<feature type="transmembrane region" description="Helical" evidence="2">
    <location>
        <begin position="699"/>
        <end position="718"/>
    </location>
</feature>
<keyword evidence="2" id="KW-0472">Membrane</keyword>
<dbReference type="STRING" id="1050202.GCA_000384035_02833"/>
<feature type="transmembrane region" description="Helical" evidence="2">
    <location>
        <begin position="287"/>
        <end position="309"/>
    </location>
</feature>
<dbReference type="SUPFAM" id="SSF53448">
    <property type="entry name" value="Nucleotide-diphospho-sugar transferases"/>
    <property type="match status" value="1"/>
</dbReference>
<organism evidence="3 4">
    <name type="scientific">Actinopolyspora mortivallis</name>
    <dbReference type="NCBI Taxonomy" id="33906"/>
    <lineage>
        <taxon>Bacteria</taxon>
        <taxon>Bacillati</taxon>
        <taxon>Actinomycetota</taxon>
        <taxon>Actinomycetes</taxon>
        <taxon>Actinopolysporales</taxon>
        <taxon>Actinopolysporaceae</taxon>
        <taxon>Actinopolyspora</taxon>
    </lineage>
</organism>
<dbReference type="PANTHER" id="PTHR43685">
    <property type="entry name" value="GLYCOSYLTRANSFERASE"/>
    <property type="match status" value="1"/>
</dbReference>
<feature type="transmembrane region" description="Helical" evidence="2">
    <location>
        <begin position="596"/>
        <end position="614"/>
    </location>
</feature>
<feature type="transmembrane region" description="Helical" evidence="2">
    <location>
        <begin position="540"/>
        <end position="559"/>
    </location>
</feature>
<dbReference type="Proteomes" id="UP000239352">
    <property type="component" value="Unassembled WGS sequence"/>
</dbReference>
<feature type="transmembrane region" description="Helical" evidence="2">
    <location>
        <begin position="478"/>
        <end position="501"/>
    </location>
</feature>
<dbReference type="GO" id="GO:0016740">
    <property type="term" value="F:transferase activity"/>
    <property type="evidence" value="ECO:0007669"/>
    <property type="project" value="UniProtKB-KW"/>
</dbReference>
<dbReference type="InterPro" id="IPR050834">
    <property type="entry name" value="Glycosyltransf_2"/>
</dbReference>
<dbReference type="AlphaFoldDB" id="A0A2T0GUA5"/>
<proteinExistence type="predicted"/>